<evidence type="ECO:0000313" key="1">
    <source>
        <dbReference type="EMBL" id="KKM67018.1"/>
    </source>
</evidence>
<reference evidence="1" key="1">
    <citation type="journal article" date="2015" name="Nature">
        <title>Complex archaea that bridge the gap between prokaryotes and eukaryotes.</title>
        <authorList>
            <person name="Spang A."/>
            <person name="Saw J.H."/>
            <person name="Jorgensen S.L."/>
            <person name="Zaremba-Niedzwiedzka K."/>
            <person name="Martijn J."/>
            <person name="Lind A.E."/>
            <person name="van Eijk R."/>
            <person name="Schleper C."/>
            <person name="Guy L."/>
            <person name="Ettema T.J."/>
        </authorList>
    </citation>
    <scope>NUCLEOTIDE SEQUENCE</scope>
</reference>
<gene>
    <name evidence="1" type="ORF">LCGC14_1475340</name>
</gene>
<proteinExistence type="predicted"/>
<organism evidence="1">
    <name type="scientific">marine sediment metagenome</name>
    <dbReference type="NCBI Taxonomy" id="412755"/>
    <lineage>
        <taxon>unclassified sequences</taxon>
        <taxon>metagenomes</taxon>
        <taxon>ecological metagenomes</taxon>
    </lineage>
</organism>
<accession>A0A0F9JBT8</accession>
<name>A0A0F9JBT8_9ZZZZ</name>
<dbReference type="AlphaFoldDB" id="A0A0F9JBT8"/>
<protein>
    <submittedName>
        <fullName evidence="1">Uncharacterized protein</fullName>
    </submittedName>
</protein>
<sequence length="51" mass="5847">MSFFNPDVDKEICNQCWHRNKPYMSSFGAYTPCLGCKDGSNIETSKNKKPQ</sequence>
<comment type="caution">
    <text evidence="1">The sequence shown here is derived from an EMBL/GenBank/DDBJ whole genome shotgun (WGS) entry which is preliminary data.</text>
</comment>
<dbReference type="EMBL" id="LAZR01010424">
    <property type="protein sequence ID" value="KKM67018.1"/>
    <property type="molecule type" value="Genomic_DNA"/>
</dbReference>